<keyword evidence="3" id="KW-0812">Transmembrane</keyword>
<gene>
    <name evidence="5" type="ORF">COU30_03050</name>
</gene>
<sequence>MSQSAKRVIGVIVVVAIVVIGYFVLRSPKEVSETTIKIGVVAPLTGDLAFMGEGIRDAILIAKENLGDTKNKYEVIFEDDQLDAKMSASASYKLLSADTVDAFVTFSSVTGNVVAPIAEQNNIVHFGIASDPNVAKGKYNFIHWTPPSEENKVFIAELQRRGIKKLGIFEGNAQGAAAVIADLKEQLKGTGIEIVTDQVFNFGEKDFRTTIAKVKDSEADIYLLLAFSPELEILVKQMKEAGISTPITSIESFELSEQLVLFEGEWYINSADPTADFISKFNAKTGKSPTLGAANAYDIFNLIVAANEKVEGTSKPTSDQVVNELMNI</sequence>
<evidence type="ECO:0000256" key="2">
    <source>
        <dbReference type="ARBA" id="ARBA00022729"/>
    </source>
</evidence>
<dbReference type="InterPro" id="IPR028082">
    <property type="entry name" value="Peripla_BP_I"/>
</dbReference>
<evidence type="ECO:0000256" key="1">
    <source>
        <dbReference type="ARBA" id="ARBA00010062"/>
    </source>
</evidence>
<dbReference type="EMBL" id="PFBW01000133">
    <property type="protein sequence ID" value="PIR77329.1"/>
    <property type="molecule type" value="Genomic_DNA"/>
</dbReference>
<dbReference type="PANTHER" id="PTHR30483:SF6">
    <property type="entry name" value="PERIPLASMIC BINDING PROTEIN OF ABC TRANSPORTER FOR NATURAL AMINO ACIDS"/>
    <property type="match status" value="1"/>
</dbReference>
<keyword evidence="2" id="KW-0732">Signal</keyword>
<feature type="domain" description="Leucine-binding protein" evidence="4">
    <location>
        <begin position="35"/>
        <end position="325"/>
    </location>
</feature>
<dbReference type="PANTHER" id="PTHR30483">
    <property type="entry name" value="LEUCINE-SPECIFIC-BINDING PROTEIN"/>
    <property type="match status" value="1"/>
</dbReference>
<name>A0A2M6P1A2_9BACT</name>
<dbReference type="AlphaFoldDB" id="A0A2M6P1A2"/>
<organism evidence="5 6">
    <name type="scientific">Candidatus Magasanikbacteria bacterium CG10_big_fil_rev_8_21_14_0_10_38_6</name>
    <dbReference type="NCBI Taxonomy" id="1974647"/>
    <lineage>
        <taxon>Bacteria</taxon>
        <taxon>Candidatus Magasanikiibacteriota</taxon>
    </lineage>
</organism>
<evidence type="ECO:0000313" key="6">
    <source>
        <dbReference type="Proteomes" id="UP000228528"/>
    </source>
</evidence>
<keyword evidence="3" id="KW-0472">Membrane</keyword>
<evidence type="ECO:0000259" key="4">
    <source>
        <dbReference type="Pfam" id="PF13458"/>
    </source>
</evidence>
<evidence type="ECO:0000313" key="5">
    <source>
        <dbReference type="EMBL" id="PIR77329.1"/>
    </source>
</evidence>
<protein>
    <recommendedName>
        <fullName evidence="4">Leucine-binding protein domain-containing protein</fullName>
    </recommendedName>
</protein>
<comment type="similarity">
    <text evidence="1">Belongs to the leucine-binding protein family.</text>
</comment>
<feature type="transmembrane region" description="Helical" evidence="3">
    <location>
        <begin position="7"/>
        <end position="25"/>
    </location>
</feature>
<dbReference type="Pfam" id="PF13458">
    <property type="entry name" value="Peripla_BP_6"/>
    <property type="match status" value="1"/>
</dbReference>
<dbReference type="Proteomes" id="UP000228528">
    <property type="component" value="Unassembled WGS sequence"/>
</dbReference>
<dbReference type="Gene3D" id="3.40.50.2300">
    <property type="match status" value="2"/>
</dbReference>
<reference evidence="6" key="1">
    <citation type="submission" date="2017-09" db="EMBL/GenBank/DDBJ databases">
        <title>Depth-based differentiation of microbial function through sediment-hosted aquifers and enrichment of novel symbionts in the deep terrestrial subsurface.</title>
        <authorList>
            <person name="Probst A.J."/>
            <person name="Ladd B."/>
            <person name="Jarett J.K."/>
            <person name="Geller-Mcgrath D.E."/>
            <person name="Sieber C.M.K."/>
            <person name="Emerson J.B."/>
            <person name="Anantharaman K."/>
            <person name="Thomas B.C."/>
            <person name="Malmstrom R."/>
            <person name="Stieglmeier M."/>
            <person name="Klingl A."/>
            <person name="Woyke T."/>
            <person name="Ryan C.M."/>
            <person name="Banfield J.F."/>
        </authorList>
    </citation>
    <scope>NUCLEOTIDE SEQUENCE [LARGE SCALE GENOMIC DNA]</scope>
</reference>
<dbReference type="InterPro" id="IPR051010">
    <property type="entry name" value="BCAA_transport"/>
</dbReference>
<feature type="non-terminal residue" evidence="5">
    <location>
        <position position="328"/>
    </location>
</feature>
<comment type="caution">
    <text evidence="5">The sequence shown here is derived from an EMBL/GenBank/DDBJ whole genome shotgun (WGS) entry which is preliminary data.</text>
</comment>
<accession>A0A2M6P1A2</accession>
<evidence type="ECO:0000256" key="3">
    <source>
        <dbReference type="SAM" id="Phobius"/>
    </source>
</evidence>
<dbReference type="InterPro" id="IPR028081">
    <property type="entry name" value="Leu-bd"/>
</dbReference>
<dbReference type="SUPFAM" id="SSF53822">
    <property type="entry name" value="Periplasmic binding protein-like I"/>
    <property type="match status" value="1"/>
</dbReference>
<proteinExistence type="inferred from homology"/>
<keyword evidence="3" id="KW-1133">Transmembrane helix</keyword>